<dbReference type="Proteomes" id="UP000238157">
    <property type="component" value="Unassembled WGS sequence"/>
</dbReference>
<accession>A0A2T0WTB4</accession>
<reference evidence="2 3" key="1">
    <citation type="submission" date="2018-03" db="EMBL/GenBank/DDBJ databases">
        <title>Genomic Encyclopedia of Archaeal and Bacterial Type Strains, Phase II (KMG-II): from individual species to whole genera.</title>
        <authorList>
            <person name="Goeker M."/>
        </authorList>
    </citation>
    <scope>NUCLEOTIDE SEQUENCE [LARGE SCALE GENOMIC DNA]</scope>
    <source>
        <strain evidence="2 3">DSM 27929</strain>
    </source>
</reference>
<evidence type="ECO:0000313" key="3">
    <source>
        <dbReference type="Proteomes" id="UP000238157"/>
    </source>
</evidence>
<proteinExistence type="predicted"/>
<keyword evidence="3" id="KW-1185">Reference proteome</keyword>
<evidence type="ECO:0000313" key="2">
    <source>
        <dbReference type="EMBL" id="PRY89929.1"/>
    </source>
</evidence>
<comment type="caution">
    <text evidence="2">The sequence shown here is derived from an EMBL/GenBank/DDBJ whole genome shotgun (WGS) entry which is preliminary data.</text>
</comment>
<feature type="region of interest" description="Disordered" evidence="1">
    <location>
        <begin position="56"/>
        <end position="112"/>
    </location>
</feature>
<name>A0A2T0WTB4_9BACT</name>
<feature type="compositionally biased region" description="Polar residues" evidence="1">
    <location>
        <begin position="62"/>
        <end position="73"/>
    </location>
</feature>
<evidence type="ECO:0000256" key="1">
    <source>
        <dbReference type="SAM" id="MobiDB-lite"/>
    </source>
</evidence>
<sequence>MLKNLVLPKLIANHTMSTKTKISFEGKFKLMGAFVICFLLSFASMAQSERERQINDLPKNSDLYNNYENPESNYDTRVENYNRNSSNAQIKEENKNNSIRKDNPMFKNGGEKDFKKENMSTLSFNLFLYIVDKFKED</sequence>
<protein>
    <submittedName>
        <fullName evidence="2">Uncharacterized protein</fullName>
    </submittedName>
</protein>
<organism evidence="2 3">
    <name type="scientific">Mongoliibacter ruber</name>
    <dbReference type="NCBI Taxonomy" id="1750599"/>
    <lineage>
        <taxon>Bacteria</taxon>
        <taxon>Pseudomonadati</taxon>
        <taxon>Bacteroidota</taxon>
        <taxon>Cytophagia</taxon>
        <taxon>Cytophagales</taxon>
        <taxon>Cyclobacteriaceae</taxon>
        <taxon>Mongoliibacter</taxon>
    </lineage>
</organism>
<dbReference type="AlphaFoldDB" id="A0A2T0WTB4"/>
<dbReference type="EMBL" id="PVTR01000002">
    <property type="protein sequence ID" value="PRY89929.1"/>
    <property type="molecule type" value="Genomic_DNA"/>
</dbReference>
<gene>
    <name evidence="2" type="ORF">CLW00_102407</name>
</gene>
<feature type="compositionally biased region" description="Basic and acidic residues" evidence="1">
    <location>
        <begin position="90"/>
        <end position="112"/>
    </location>
</feature>